<gene>
    <name evidence="10" type="ORF">KI387_019062</name>
</gene>
<feature type="transmembrane region" description="Helical" evidence="9">
    <location>
        <begin position="109"/>
        <end position="129"/>
    </location>
</feature>
<organism evidence="10 11">
    <name type="scientific">Taxus chinensis</name>
    <name type="common">Chinese yew</name>
    <name type="synonym">Taxus wallichiana var. chinensis</name>
    <dbReference type="NCBI Taxonomy" id="29808"/>
    <lineage>
        <taxon>Eukaryota</taxon>
        <taxon>Viridiplantae</taxon>
        <taxon>Streptophyta</taxon>
        <taxon>Embryophyta</taxon>
        <taxon>Tracheophyta</taxon>
        <taxon>Spermatophyta</taxon>
        <taxon>Pinopsida</taxon>
        <taxon>Pinidae</taxon>
        <taxon>Conifers II</taxon>
        <taxon>Cupressales</taxon>
        <taxon>Taxaceae</taxon>
        <taxon>Taxus</taxon>
    </lineage>
</organism>
<protein>
    <recommendedName>
        <fullName evidence="12">Bidirectional sugar transporter SWEET</fullName>
    </recommendedName>
</protein>
<feature type="transmembrane region" description="Helical" evidence="9">
    <location>
        <begin position="78"/>
        <end position="97"/>
    </location>
</feature>
<evidence type="ECO:0000313" key="10">
    <source>
        <dbReference type="EMBL" id="KAH9317293.1"/>
    </source>
</evidence>
<evidence type="ECO:0008006" key="12">
    <source>
        <dbReference type="Google" id="ProtNLM"/>
    </source>
</evidence>
<keyword evidence="3" id="KW-0813">Transport</keyword>
<dbReference type="InterPro" id="IPR047664">
    <property type="entry name" value="SWEET"/>
</dbReference>
<feature type="transmembrane region" description="Helical" evidence="9">
    <location>
        <begin position="135"/>
        <end position="155"/>
    </location>
</feature>
<dbReference type="InterPro" id="IPR004316">
    <property type="entry name" value="SWEET_rpt"/>
</dbReference>
<evidence type="ECO:0000256" key="9">
    <source>
        <dbReference type="SAM" id="Phobius"/>
    </source>
</evidence>
<comment type="caution">
    <text evidence="10">The sequence shown here is derived from an EMBL/GenBank/DDBJ whole genome shotgun (WGS) entry which is preliminary data.</text>
</comment>
<keyword evidence="8 9" id="KW-0472">Membrane</keyword>
<comment type="similarity">
    <text evidence="2">Belongs to the SWEET sugar transporter family.</text>
</comment>
<dbReference type="EMBL" id="JAHRHJ020000004">
    <property type="protein sequence ID" value="KAH9317293.1"/>
    <property type="molecule type" value="Genomic_DNA"/>
</dbReference>
<keyword evidence="7 9" id="KW-1133">Transmembrane helix</keyword>
<feature type="transmembrane region" description="Helical" evidence="9">
    <location>
        <begin position="12"/>
        <end position="37"/>
    </location>
</feature>
<evidence type="ECO:0000256" key="2">
    <source>
        <dbReference type="ARBA" id="ARBA00007809"/>
    </source>
</evidence>
<dbReference type="Pfam" id="PF03083">
    <property type="entry name" value="MtN3_slv"/>
    <property type="match status" value="1"/>
</dbReference>
<keyword evidence="6" id="KW-0677">Repeat</keyword>
<feature type="non-terminal residue" evidence="10">
    <location>
        <position position="1"/>
    </location>
</feature>
<keyword evidence="5 9" id="KW-0812">Transmembrane</keyword>
<dbReference type="OMA" id="YIAYSPP"/>
<evidence type="ECO:0000256" key="8">
    <source>
        <dbReference type="ARBA" id="ARBA00023136"/>
    </source>
</evidence>
<evidence type="ECO:0000256" key="6">
    <source>
        <dbReference type="ARBA" id="ARBA00022737"/>
    </source>
</evidence>
<dbReference type="PANTHER" id="PTHR10791">
    <property type="entry name" value="RAG1-ACTIVATING PROTEIN 1"/>
    <property type="match status" value="1"/>
</dbReference>
<dbReference type="GO" id="GO:0051119">
    <property type="term" value="F:sugar transmembrane transporter activity"/>
    <property type="evidence" value="ECO:0007669"/>
    <property type="project" value="InterPro"/>
</dbReference>
<accession>A0AA38G8J7</accession>
<evidence type="ECO:0000256" key="1">
    <source>
        <dbReference type="ARBA" id="ARBA00004127"/>
    </source>
</evidence>
<dbReference type="Gene3D" id="1.20.1280.290">
    <property type="match status" value="1"/>
</dbReference>
<evidence type="ECO:0000313" key="11">
    <source>
        <dbReference type="Proteomes" id="UP000824469"/>
    </source>
</evidence>
<dbReference type="FunFam" id="1.20.1280.290:FF:000001">
    <property type="entry name" value="Bidirectional sugar transporter SWEET"/>
    <property type="match status" value="1"/>
</dbReference>
<keyword evidence="4" id="KW-0762">Sugar transport</keyword>
<comment type="subcellular location">
    <subcellularLocation>
        <location evidence="1">Endomembrane system</location>
        <topology evidence="1">Multi-pass membrane protein</topology>
    </subcellularLocation>
</comment>
<dbReference type="GO" id="GO:0016020">
    <property type="term" value="C:membrane"/>
    <property type="evidence" value="ECO:0007669"/>
    <property type="project" value="InterPro"/>
</dbReference>
<evidence type="ECO:0000256" key="3">
    <source>
        <dbReference type="ARBA" id="ARBA00022448"/>
    </source>
</evidence>
<evidence type="ECO:0000256" key="5">
    <source>
        <dbReference type="ARBA" id="ARBA00022692"/>
    </source>
</evidence>
<dbReference type="Proteomes" id="UP000824469">
    <property type="component" value="Unassembled WGS sequence"/>
</dbReference>
<sequence>AEDRTKMETSPHFVLGIFGNFFGIALFVVPAITFFSVVRRGSTDEYSGIPYVAALSNCLVYTWYGLPIVTPNNVLVSSVNGCGAVLETLYISLYLAYSPTKYRMKILSLFIGVLVLFAAIVAVSFFLFHGSAREMFVGVIGVALSVAMFASPLSIM</sequence>
<feature type="non-terminal residue" evidence="10">
    <location>
        <position position="156"/>
    </location>
</feature>
<evidence type="ECO:0000256" key="7">
    <source>
        <dbReference type="ARBA" id="ARBA00022989"/>
    </source>
</evidence>
<dbReference type="PANTHER" id="PTHR10791:SF44">
    <property type="entry name" value="BIDIRECTIONAL SUGAR TRANSPORTER SWEET1"/>
    <property type="match status" value="1"/>
</dbReference>
<feature type="transmembrane region" description="Helical" evidence="9">
    <location>
        <begin position="49"/>
        <end position="66"/>
    </location>
</feature>
<proteinExistence type="inferred from homology"/>
<name>A0AA38G8J7_TAXCH</name>
<evidence type="ECO:0000256" key="4">
    <source>
        <dbReference type="ARBA" id="ARBA00022597"/>
    </source>
</evidence>
<keyword evidence="11" id="KW-1185">Reference proteome</keyword>
<dbReference type="GO" id="GO:0012505">
    <property type="term" value="C:endomembrane system"/>
    <property type="evidence" value="ECO:0007669"/>
    <property type="project" value="UniProtKB-SubCell"/>
</dbReference>
<reference evidence="10 11" key="1">
    <citation type="journal article" date="2021" name="Nat. Plants">
        <title>The Taxus genome provides insights into paclitaxel biosynthesis.</title>
        <authorList>
            <person name="Xiong X."/>
            <person name="Gou J."/>
            <person name="Liao Q."/>
            <person name="Li Y."/>
            <person name="Zhou Q."/>
            <person name="Bi G."/>
            <person name="Li C."/>
            <person name="Du R."/>
            <person name="Wang X."/>
            <person name="Sun T."/>
            <person name="Guo L."/>
            <person name="Liang H."/>
            <person name="Lu P."/>
            <person name="Wu Y."/>
            <person name="Zhang Z."/>
            <person name="Ro D.K."/>
            <person name="Shang Y."/>
            <person name="Huang S."/>
            <person name="Yan J."/>
        </authorList>
    </citation>
    <scope>NUCLEOTIDE SEQUENCE [LARGE SCALE GENOMIC DNA]</scope>
    <source>
        <strain evidence="10">Ta-2019</strain>
    </source>
</reference>
<dbReference type="AlphaFoldDB" id="A0AA38G8J7"/>